<name>A0ABN1W3J8_9ACTN</name>
<gene>
    <name evidence="1" type="ORF">GCM10009665_25300</name>
</gene>
<reference evidence="1 2" key="1">
    <citation type="journal article" date="2019" name="Int. J. Syst. Evol. Microbiol.">
        <title>The Global Catalogue of Microorganisms (GCM) 10K type strain sequencing project: providing services to taxonomists for standard genome sequencing and annotation.</title>
        <authorList>
            <consortium name="The Broad Institute Genomics Platform"/>
            <consortium name="The Broad Institute Genome Sequencing Center for Infectious Disease"/>
            <person name="Wu L."/>
            <person name="Ma J."/>
        </authorList>
    </citation>
    <scope>NUCLEOTIDE SEQUENCE [LARGE SCALE GENOMIC DNA]</scope>
    <source>
        <strain evidence="1 2">JCM 13004</strain>
    </source>
</reference>
<dbReference type="Proteomes" id="UP001500037">
    <property type="component" value="Unassembled WGS sequence"/>
</dbReference>
<evidence type="ECO:0000313" key="1">
    <source>
        <dbReference type="EMBL" id="GAA1233954.1"/>
    </source>
</evidence>
<evidence type="ECO:0000313" key="2">
    <source>
        <dbReference type="Proteomes" id="UP001500037"/>
    </source>
</evidence>
<proteinExistence type="predicted"/>
<protein>
    <submittedName>
        <fullName evidence="1">Uncharacterized protein</fullName>
    </submittedName>
</protein>
<keyword evidence="2" id="KW-1185">Reference proteome</keyword>
<accession>A0ABN1W3J8</accession>
<sequence>MRLRLARLLDFLNRRPAPLWDDDLPSVYLPADAEPPTPDKDPDPLWCTAGPIVRELRAAASAEADRPRAVAEGS</sequence>
<comment type="caution">
    <text evidence="1">The sequence shown here is derived from an EMBL/GenBank/DDBJ whole genome shotgun (WGS) entry which is preliminary data.</text>
</comment>
<organism evidence="1 2">
    <name type="scientific">Kitasatospora nipponensis</name>
    <dbReference type="NCBI Taxonomy" id="258049"/>
    <lineage>
        <taxon>Bacteria</taxon>
        <taxon>Bacillati</taxon>
        <taxon>Actinomycetota</taxon>
        <taxon>Actinomycetes</taxon>
        <taxon>Kitasatosporales</taxon>
        <taxon>Streptomycetaceae</taxon>
        <taxon>Kitasatospora</taxon>
    </lineage>
</organism>
<dbReference type="EMBL" id="BAAALF010000034">
    <property type="protein sequence ID" value="GAA1233954.1"/>
    <property type="molecule type" value="Genomic_DNA"/>
</dbReference>
<dbReference type="RefSeq" id="WP_344441516.1">
    <property type="nucleotide sequence ID" value="NZ_BAAALF010000034.1"/>
</dbReference>